<name>A0AAV2JE19_KNICA</name>
<sequence length="149" mass="17403">MVLIPRVKNSSNDARGRSRADDHTYPVITGEDLRGEGERSPQYEGRGEGRQRRKEEERIGGGQAGHGRSPHTWDIVSADRGGGRGGRERRRVERVEKQREKREWKRDEEPRAQQEREGENRIEHKRKKEEQEETQKRPVETKGKTREGK</sequence>
<accession>A0AAV2JE19</accession>
<evidence type="ECO:0000313" key="3">
    <source>
        <dbReference type="Proteomes" id="UP001497482"/>
    </source>
</evidence>
<organism evidence="2 3">
    <name type="scientific">Knipowitschia caucasica</name>
    <name type="common">Caucasian dwarf goby</name>
    <name type="synonym">Pomatoschistus caucasicus</name>
    <dbReference type="NCBI Taxonomy" id="637954"/>
    <lineage>
        <taxon>Eukaryota</taxon>
        <taxon>Metazoa</taxon>
        <taxon>Chordata</taxon>
        <taxon>Craniata</taxon>
        <taxon>Vertebrata</taxon>
        <taxon>Euteleostomi</taxon>
        <taxon>Actinopterygii</taxon>
        <taxon>Neopterygii</taxon>
        <taxon>Teleostei</taxon>
        <taxon>Neoteleostei</taxon>
        <taxon>Acanthomorphata</taxon>
        <taxon>Gobiaria</taxon>
        <taxon>Gobiiformes</taxon>
        <taxon>Gobioidei</taxon>
        <taxon>Gobiidae</taxon>
        <taxon>Gobiinae</taxon>
        <taxon>Knipowitschia</taxon>
    </lineage>
</organism>
<feature type="compositionally biased region" description="Basic and acidic residues" evidence="1">
    <location>
        <begin position="31"/>
        <end position="59"/>
    </location>
</feature>
<protein>
    <submittedName>
        <fullName evidence="2">Uncharacterized protein</fullName>
    </submittedName>
</protein>
<feature type="region of interest" description="Disordered" evidence="1">
    <location>
        <begin position="1"/>
        <end position="149"/>
    </location>
</feature>
<keyword evidence="3" id="KW-1185">Reference proteome</keyword>
<dbReference type="EMBL" id="OZ035833">
    <property type="protein sequence ID" value="CAL1574388.1"/>
    <property type="molecule type" value="Genomic_DNA"/>
</dbReference>
<dbReference type="Proteomes" id="UP001497482">
    <property type="component" value="Chromosome 11"/>
</dbReference>
<dbReference type="AlphaFoldDB" id="A0AAV2JE19"/>
<evidence type="ECO:0000313" key="2">
    <source>
        <dbReference type="EMBL" id="CAL1574388.1"/>
    </source>
</evidence>
<gene>
    <name evidence="2" type="ORF">KC01_LOCUS6120</name>
</gene>
<feature type="compositionally biased region" description="Basic and acidic residues" evidence="1">
    <location>
        <begin position="81"/>
        <end position="149"/>
    </location>
</feature>
<evidence type="ECO:0000256" key="1">
    <source>
        <dbReference type="SAM" id="MobiDB-lite"/>
    </source>
</evidence>
<feature type="compositionally biased region" description="Basic and acidic residues" evidence="1">
    <location>
        <begin position="14"/>
        <end position="24"/>
    </location>
</feature>
<proteinExistence type="predicted"/>
<reference evidence="2 3" key="1">
    <citation type="submission" date="2024-04" db="EMBL/GenBank/DDBJ databases">
        <authorList>
            <person name="Waldvogel A.-M."/>
            <person name="Schoenle A."/>
        </authorList>
    </citation>
    <scope>NUCLEOTIDE SEQUENCE [LARGE SCALE GENOMIC DNA]</scope>
</reference>